<reference evidence="2 3" key="1">
    <citation type="submission" date="2019-12" db="EMBL/GenBank/DDBJ databases">
        <title>The draft genomic sequence of strain Chitinophaga oryziterrae JCM 16595.</title>
        <authorList>
            <person name="Zhang X."/>
        </authorList>
    </citation>
    <scope>NUCLEOTIDE SEQUENCE [LARGE SCALE GENOMIC DNA]</scope>
    <source>
        <strain evidence="2 3">JCM 16595</strain>
    </source>
</reference>
<gene>
    <name evidence="2" type="ORF">GO495_05790</name>
</gene>
<evidence type="ECO:0000259" key="1">
    <source>
        <dbReference type="Pfam" id="PF08388"/>
    </source>
</evidence>
<dbReference type="EMBL" id="WRXO01000001">
    <property type="protein sequence ID" value="MVT40086.1"/>
    <property type="molecule type" value="Genomic_DNA"/>
</dbReference>
<sequence>MIKNKSDYYRLLQEVRIKNNWEEWVLYVLKGNKHGVGFTSFLPAISKKSAKSIRIKVREVNQLQVTNNILKDIAKELNPKIRGWISSYAKFYSSELKKHLQYINIRLACWAKRKFKRLRES</sequence>
<dbReference type="AlphaFoldDB" id="A0A6N8J734"/>
<keyword evidence="3" id="KW-1185">Reference proteome</keyword>
<comment type="caution">
    <text evidence="2">The sequence shown here is derived from an EMBL/GenBank/DDBJ whole genome shotgun (WGS) entry which is preliminary data.</text>
</comment>
<evidence type="ECO:0000313" key="2">
    <source>
        <dbReference type="EMBL" id="MVT40086.1"/>
    </source>
</evidence>
<proteinExistence type="predicted"/>
<dbReference type="InterPro" id="IPR013597">
    <property type="entry name" value="Mat_intron_G2"/>
</dbReference>
<name>A0A6N8J734_9BACT</name>
<accession>A0A6N8J734</accession>
<evidence type="ECO:0000313" key="3">
    <source>
        <dbReference type="Proteomes" id="UP000468388"/>
    </source>
</evidence>
<dbReference type="Pfam" id="PF08388">
    <property type="entry name" value="GIIM"/>
    <property type="match status" value="1"/>
</dbReference>
<protein>
    <recommendedName>
        <fullName evidence="1">Group II intron maturase-specific domain-containing protein</fullName>
    </recommendedName>
</protein>
<dbReference type="Proteomes" id="UP000468388">
    <property type="component" value="Unassembled WGS sequence"/>
</dbReference>
<feature type="domain" description="Group II intron maturase-specific" evidence="1">
    <location>
        <begin position="51"/>
        <end position="118"/>
    </location>
</feature>
<organism evidence="2 3">
    <name type="scientific">Chitinophaga oryziterrae</name>
    <dbReference type="NCBI Taxonomy" id="1031224"/>
    <lineage>
        <taxon>Bacteria</taxon>
        <taxon>Pseudomonadati</taxon>
        <taxon>Bacteroidota</taxon>
        <taxon>Chitinophagia</taxon>
        <taxon>Chitinophagales</taxon>
        <taxon>Chitinophagaceae</taxon>
        <taxon>Chitinophaga</taxon>
    </lineage>
</organism>